<evidence type="ECO:0000313" key="8">
    <source>
        <dbReference type="Proteomes" id="UP000242146"/>
    </source>
</evidence>
<dbReference type="PANTHER" id="PTHR10416:SF0">
    <property type="entry name" value="DNA POLYMERASE DELTA SUBUNIT 2"/>
    <property type="match status" value="1"/>
</dbReference>
<evidence type="ECO:0000256" key="1">
    <source>
        <dbReference type="ARBA" id="ARBA00004123"/>
    </source>
</evidence>
<comment type="subcellular location">
    <subcellularLocation>
        <location evidence="1">Nucleus</location>
    </subcellularLocation>
</comment>
<dbReference type="EMBL" id="MCGT01000007">
    <property type="protein sequence ID" value="ORX58190.1"/>
    <property type="molecule type" value="Genomic_DNA"/>
</dbReference>
<dbReference type="FunFam" id="3.60.21.50:FF:000002">
    <property type="entry name" value="DNA polymerase delta small subunit"/>
    <property type="match status" value="1"/>
</dbReference>
<dbReference type="Gene3D" id="3.60.21.50">
    <property type="match status" value="1"/>
</dbReference>
<gene>
    <name evidence="7" type="ORF">DM01DRAFT_1333854</name>
</gene>
<evidence type="ECO:0000313" key="7">
    <source>
        <dbReference type="EMBL" id="ORX58190.1"/>
    </source>
</evidence>
<dbReference type="CDD" id="cd07387">
    <property type="entry name" value="MPP_PolD2_C"/>
    <property type="match status" value="1"/>
</dbReference>
<dbReference type="GO" id="GO:1902969">
    <property type="term" value="P:mitotic DNA replication"/>
    <property type="evidence" value="ECO:0007669"/>
    <property type="project" value="UniProtKB-ARBA"/>
</dbReference>
<dbReference type="OrthoDB" id="3763at2759"/>
<name>A0A1X2GP53_9FUNG</name>
<dbReference type="AlphaFoldDB" id="A0A1X2GP53"/>
<feature type="domain" description="DNA polymerase alpha/delta/epsilon subunit B" evidence="5">
    <location>
        <begin position="199"/>
        <end position="412"/>
    </location>
</feature>
<dbReference type="Pfam" id="PF18018">
    <property type="entry name" value="DNA_pol_D_N"/>
    <property type="match status" value="1"/>
</dbReference>
<comment type="caution">
    <text evidence="7">The sequence shown here is derived from an EMBL/GenBank/DDBJ whole genome shotgun (WGS) entry which is preliminary data.</text>
</comment>
<dbReference type="GO" id="GO:0043625">
    <property type="term" value="C:delta DNA polymerase complex"/>
    <property type="evidence" value="ECO:0007669"/>
    <property type="project" value="TreeGrafter"/>
</dbReference>
<dbReference type="GO" id="GO:0003677">
    <property type="term" value="F:DNA binding"/>
    <property type="evidence" value="ECO:0007669"/>
    <property type="project" value="InterPro"/>
</dbReference>
<evidence type="ECO:0008006" key="9">
    <source>
        <dbReference type="Google" id="ProtNLM"/>
    </source>
</evidence>
<dbReference type="InterPro" id="IPR007185">
    <property type="entry name" value="DNA_pol_a/d/e_bsu"/>
</dbReference>
<dbReference type="InterPro" id="IPR041863">
    <property type="entry name" value="PolD2_C"/>
</dbReference>
<comment type="similarity">
    <text evidence="2">Belongs to the DNA polymerase delta/II small subunit family.</text>
</comment>
<organism evidence="7 8">
    <name type="scientific">Hesseltinella vesiculosa</name>
    <dbReference type="NCBI Taxonomy" id="101127"/>
    <lineage>
        <taxon>Eukaryota</taxon>
        <taxon>Fungi</taxon>
        <taxon>Fungi incertae sedis</taxon>
        <taxon>Mucoromycota</taxon>
        <taxon>Mucoromycotina</taxon>
        <taxon>Mucoromycetes</taxon>
        <taxon>Mucorales</taxon>
        <taxon>Cunninghamellaceae</taxon>
        <taxon>Hesseltinella</taxon>
    </lineage>
</organism>
<reference evidence="7 8" key="1">
    <citation type="submission" date="2016-07" db="EMBL/GenBank/DDBJ databases">
        <title>Pervasive Adenine N6-methylation of Active Genes in Fungi.</title>
        <authorList>
            <consortium name="DOE Joint Genome Institute"/>
            <person name="Mondo S.J."/>
            <person name="Dannebaum R.O."/>
            <person name="Kuo R.C."/>
            <person name="Labutti K."/>
            <person name="Haridas S."/>
            <person name="Kuo A."/>
            <person name="Salamov A."/>
            <person name="Ahrendt S.R."/>
            <person name="Lipzen A."/>
            <person name="Sullivan W."/>
            <person name="Andreopoulos W.B."/>
            <person name="Clum A."/>
            <person name="Lindquist E."/>
            <person name="Daum C."/>
            <person name="Ramamoorthy G.K."/>
            <person name="Gryganskyi A."/>
            <person name="Culley D."/>
            <person name="Magnuson J.K."/>
            <person name="James T.Y."/>
            <person name="O'Malley M.A."/>
            <person name="Stajich J.E."/>
            <person name="Spatafora J.W."/>
            <person name="Visel A."/>
            <person name="Grigoriev I.V."/>
        </authorList>
    </citation>
    <scope>NUCLEOTIDE SEQUENCE [LARGE SCALE GENOMIC DNA]</scope>
    <source>
        <strain evidence="7 8">NRRL 3301</strain>
    </source>
</reference>
<dbReference type="InterPro" id="IPR024826">
    <property type="entry name" value="DNA_pol_delta/II_ssu"/>
</dbReference>
<feature type="domain" description="DNA polymerase delta subunit OB-fold" evidence="6">
    <location>
        <begin position="46"/>
        <end position="178"/>
    </location>
</feature>
<dbReference type="GO" id="GO:0006271">
    <property type="term" value="P:DNA strand elongation involved in DNA replication"/>
    <property type="evidence" value="ECO:0007669"/>
    <property type="project" value="TreeGrafter"/>
</dbReference>
<keyword evidence="3" id="KW-0235">DNA replication</keyword>
<proteinExistence type="inferred from homology"/>
<protein>
    <recommendedName>
        <fullName evidence="9">DNA polymerase delta small subunit</fullName>
    </recommendedName>
</protein>
<dbReference type="InterPro" id="IPR040663">
    <property type="entry name" value="DNA_pol_D_N"/>
</dbReference>
<evidence type="ECO:0000256" key="3">
    <source>
        <dbReference type="ARBA" id="ARBA00022705"/>
    </source>
</evidence>
<dbReference type="PANTHER" id="PTHR10416">
    <property type="entry name" value="DNA POLYMERASE DELTA SUBUNIT 2"/>
    <property type="match status" value="1"/>
</dbReference>
<accession>A0A1X2GP53</accession>
<keyword evidence="4" id="KW-0539">Nucleus</keyword>
<evidence type="ECO:0000259" key="5">
    <source>
        <dbReference type="Pfam" id="PF04042"/>
    </source>
</evidence>
<dbReference type="STRING" id="101127.A0A1X2GP53"/>
<evidence type="ECO:0000256" key="4">
    <source>
        <dbReference type="ARBA" id="ARBA00023242"/>
    </source>
</evidence>
<evidence type="ECO:0000259" key="6">
    <source>
        <dbReference type="Pfam" id="PF18018"/>
    </source>
</evidence>
<keyword evidence="8" id="KW-1185">Reference proteome</keyword>
<dbReference type="Pfam" id="PF04042">
    <property type="entry name" value="DNA_pol_E_B"/>
    <property type="match status" value="1"/>
</dbReference>
<sequence length="471" mass="52957">MASDEFCMALDLEKKFPVLDRSTSDYNNLEAMNDKFMIKDRTFQKQYASIYFIRLLHLRPIVLERAKSRWASLPEKPEYVAKALDVPNDEVCYIIGTIYMDMALKPNVLKDLSEESSVVLPPTPEKYRTEKPVISLEDESGRVRLIGNQLDKEMLITGMVVGVLGREEPVSGAFEVIEVCYPGMPKQMPLPTNHDQKFVAVVSGLNIGSNAQSDLKVQMMLEYLSGELGSSMDQTNASSITRVIIAGNSLAPAVPKIEKGKKKQYGYDATSFDSQPLKHLDAALGELCMTTDIDLMPGRQDPVAMHLPQQPLRRFLFDTCKQYSSFHTVTNPHWCQIDGVKFLGTSGQNLDDIYKYLDDVDRLKMIEESLFWRHIAPSAPDTLWCHPFQNHDPFLLDECPHVYFIGNQQQFETNVVKGEDGQSVRVVLVPSFAETGTIVLVNVSTLECLSLSFSDDFIGSPSDRIDAMDES</sequence>
<evidence type="ECO:0000256" key="2">
    <source>
        <dbReference type="ARBA" id="ARBA00006035"/>
    </source>
</evidence>
<dbReference type="Proteomes" id="UP000242146">
    <property type="component" value="Unassembled WGS sequence"/>
</dbReference>